<dbReference type="Proteomes" id="UP000775547">
    <property type="component" value="Unassembled WGS sequence"/>
</dbReference>
<dbReference type="InterPro" id="IPR000719">
    <property type="entry name" value="Prot_kinase_dom"/>
</dbReference>
<organism evidence="3 4">
    <name type="scientific">Asterophora parasitica</name>
    <dbReference type="NCBI Taxonomy" id="117018"/>
    <lineage>
        <taxon>Eukaryota</taxon>
        <taxon>Fungi</taxon>
        <taxon>Dikarya</taxon>
        <taxon>Basidiomycota</taxon>
        <taxon>Agaricomycotina</taxon>
        <taxon>Agaricomycetes</taxon>
        <taxon>Agaricomycetidae</taxon>
        <taxon>Agaricales</taxon>
        <taxon>Tricholomatineae</taxon>
        <taxon>Lyophyllaceae</taxon>
        <taxon>Asterophora</taxon>
    </lineage>
</organism>
<sequence>HQQAYELCDYVHRDVSSNNILIDANGRGILNDWDLAKKKSELDRRRRHERTGTWEFMSYLILSNRGTDTFKAHTIQDDMESFVHVLLYYGLRYFPHNKPHDTLQIIRDIFHYSVVNAKGVVSGGETKRSMFLVRSHIGVDFEFAAVPFAIWMESAFEVMAEWINFVGPFKPSRAARNQIQATQGDPSSSSVLPHLHIKDHNVMADFFKEQLSSSEWPILDDPPHDCLPELREQMAITLSRRIHDAPSATSGKRSSSAMVSEPGNSDVRSSDGPLKKKSKTYGTAPSTHTMNTRRGGGGSSMGGSSNSRTT</sequence>
<evidence type="ECO:0000256" key="1">
    <source>
        <dbReference type="SAM" id="MobiDB-lite"/>
    </source>
</evidence>
<feature type="non-terminal residue" evidence="3">
    <location>
        <position position="310"/>
    </location>
</feature>
<dbReference type="Gene3D" id="1.10.510.10">
    <property type="entry name" value="Transferase(Phosphotransferase) domain 1"/>
    <property type="match status" value="1"/>
</dbReference>
<dbReference type="SUPFAM" id="SSF56112">
    <property type="entry name" value="Protein kinase-like (PK-like)"/>
    <property type="match status" value="1"/>
</dbReference>
<dbReference type="Pfam" id="PF17667">
    <property type="entry name" value="Pkinase_fungal"/>
    <property type="match status" value="1"/>
</dbReference>
<keyword evidence="4" id="KW-1185">Reference proteome</keyword>
<reference evidence="3" key="2">
    <citation type="submission" date="2021-10" db="EMBL/GenBank/DDBJ databases">
        <title>Phylogenomics reveals ancestral predisposition of the termite-cultivated fungus Termitomyces towards a domesticated lifestyle.</title>
        <authorList>
            <person name="Auxier B."/>
            <person name="Grum-Grzhimaylo A."/>
            <person name="Cardenas M.E."/>
            <person name="Lodge J.D."/>
            <person name="Laessoe T."/>
            <person name="Pedersen O."/>
            <person name="Smith M.E."/>
            <person name="Kuyper T.W."/>
            <person name="Franco-Molano E.A."/>
            <person name="Baroni T.J."/>
            <person name="Aanen D.K."/>
        </authorList>
    </citation>
    <scope>NUCLEOTIDE SEQUENCE</scope>
    <source>
        <strain evidence="3">AP01</strain>
        <tissue evidence="3">Mycelium</tissue>
    </source>
</reference>
<comment type="caution">
    <text evidence="3">The sequence shown here is derived from an EMBL/GenBank/DDBJ whole genome shotgun (WGS) entry which is preliminary data.</text>
</comment>
<evidence type="ECO:0000313" key="4">
    <source>
        <dbReference type="Proteomes" id="UP000775547"/>
    </source>
</evidence>
<dbReference type="GO" id="GO:0005524">
    <property type="term" value="F:ATP binding"/>
    <property type="evidence" value="ECO:0007669"/>
    <property type="project" value="InterPro"/>
</dbReference>
<reference evidence="3" key="1">
    <citation type="submission" date="2020-07" db="EMBL/GenBank/DDBJ databases">
        <authorList>
            <person name="Nieuwenhuis M."/>
            <person name="Van De Peppel L.J.J."/>
        </authorList>
    </citation>
    <scope>NUCLEOTIDE SEQUENCE</scope>
    <source>
        <strain evidence="3">AP01</strain>
        <tissue evidence="3">Mycelium</tissue>
    </source>
</reference>
<dbReference type="GO" id="GO:0004672">
    <property type="term" value="F:protein kinase activity"/>
    <property type="evidence" value="ECO:0007669"/>
    <property type="project" value="InterPro"/>
</dbReference>
<feature type="compositionally biased region" description="Polar residues" evidence="1">
    <location>
        <begin position="247"/>
        <end position="267"/>
    </location>
</feature>
<name>A0A9P7K630_9AGAR</name>
<dbReference type="AlphaFoldDB" id="A0A9P7K630"/>
<dbReference type="InterPro" id="IPR008266">
    <property type="entry name" value="Tyr_kinase_AS"/>
</dbReference>
<dbReference type="PANTHER" id="PTHR38248">
    <property type="entry name" value="FUNK1 6"/>
    <property type="match status" value="1"/>
</dbReference>
<dbReference type="PANTHER" id="PTHR38248:SF2">
    <property type="entry name" value="FUNK1 11"/>
    <property type="match status" value="1"/>
</dbReference>
<feature type="domain" description="Protein kinase" evidence="2">
    <location>
        <begin position="1"/>
        <end position="203"/>
    </location>
</feature>
<gene>
    <name evidence="3" type="ORF">DXG03_004796</name>
</gene>
<dbReference type="OrthoDB" id="2747778at2759"/>
<evidence type="ECO:0000259" key="2">
    <source>
        <dbReference type="PROSITE" id="PS50011"/>
    </source>
</evidence>
<dbReference type="EMBL" id="JABCKV010002934">
    <property type="protein sequence ID" value="KAG5636406.1"/>
    <property type="molecule type" value="Genomic_DNA"/>
</dbReference>
<proteinExistence type="predicted"/>
<evidence type="ECO:0000313" key="3">
    <source>
        <dbReference type="EMBL" id="KAG5636406.1"/>
    </source>
</evidence>
<dbReference type="PROSITE" id="PS00109">
    <property type="entry name" value="PROTEIN_KINASE_TYR"/>
    <property type="match status" value="1"/>
</dbReference>
<dbReference type="InterPro" id="IPR011009">
    <property type="entry name" value="Kinase-like_dom_sf"/>
</dbReference>
<dbReference type="PROSITE" id="PS50011">
    <property type="entry name" value="PROTEIN_KINASE_DOM"/>
    <property type="match status" value="1"/>
</dbReference>
<protein>
    <recommendedName>
        <fullName evidence="2">Protein kinase domain-containing protein</fullName>
    </recommendedName>
</protein>
<feature type="region of interest" description="Disordered" evidence="1">
    <location>
        <begin position="242"/>
        <end position="310"/>
    </location>
</feature>
<dbReference type="InterPro" id="IPR040976">
    <property type="entry name" value="Pkinase_fungal"/>
</dbReference>
<accession>A0A9P7K630</accession>